<dbReference type="EMBL" id="BSYI01000058">
    <property type="protein sequence ID" value="GMG85289.1"/>
    <property type="molecule type" value="Genomic_DNA"/>
</dbReference>
<feature type="domain" description="DUF1468" evidence="2">
    <location>
        <begin position="10"/>
        <end position="151"/>
    </location>
</feature>
<evidence type="ECO:0000256" key="1">
    <source>
        <dbReference type="SAM" id="Phobius"/>
    </source>
</evidence>
<proteinExistence type="predicted"/>
<keyword evidence="1" id="KW-0472">Membrane</keyword>
<protein>
    <recommendedName>
        <fullName evidence="2">DUF1468 domain-containing protein</fullName>
    </recommendedName>
</protein>
<feature type="transmembrane region" description="Helical" evidence="1">
    <location>
        <begin position="125"/>
        <end position="147"/>
    </location>
</feature>
<feature type="transmembrane region" description="Helical" evidence="1">
    <location>
        <begin position="76"/>
        <end position="96"/>
    </location>
</feature>
<feature type="transmembrane region" description="Helical" evidence="1">
    <location>
        <begin position="43"/>
        <end position="64"/>
    </location>
</feature>
<dbReference type="Pfam" id="PF07331">
    <property type="entry name" value="TctB"/>
    <property type="match status" value="1"/>
</dbReference>
<feature type="transmembrane region" description="Helical" evidence="1">
    <location>
        <begin position="202"/>
        <end position="222"/>
    </location>
</feature>
<sequence length="234" mass="25449">MSIRTAELLMAVVMLAASIGIMIKSSELNIGWIPGRGPGAGAWPFWLAGGMALSCVWTLVRWFLGVTAESRNLDQYIPRETVFIVFITLGSLVFLLLATSFIGMYFALMLFLLFYIVFVGRHSWFIGLSFMVGVPVFIFCLFEWALTTSLPKGIDALEPLYYPLYDIIYSPSGWQIGAAILAWIYGAIAIGALADREGRNSVLTLLIGFVATPIAGGIYHFAMAPKPSGGADGA</sequence>
<evidence type="ECO:0000259" key="2">
    <source>
        <dbReference type="Pfam" id="PF07331"/>
    </source>
</evidence>
<feature type="transmembrane region" description="Helical" evidence="1">
    <location>
        <begin position="102"/>
        <end position="118"/>
    </location>
</feature>
<accession>A0ABQ6LT95</accession>
<organism evidence="3 4">
    <name type="scientific">Paralimibaculum aggregatum</name>
    <dbReference type="NCBI Taxonomy" id="3036245"/>
    <lineage>
        <taxon>Bacteria</taxon>
        <taxon>Pseudomonadati</taxon>
        <taxon>Pseudomonadota</taxon>
        <taxon>Alphaproteobacteria</taxon>
        <taxon>Rhodobacterales</taxon>
        <taxon>Paracoccaceae</taxon>
        <taxon>Paralimibaculum</taxon>
    </lineage>
</organism>
<dbReference type="InterPro" id="IPR009936">
    <property type="entry name" value="DUF1468"/>
</dbReference>
<reference evidence="3 4" key="1">
    <citation type="submission" date="2023-04" db="EMBL/GenBank/DDBJ databases">
        <title>Marinoamorphus aggregata gen. nov., sp. Nov., isolate from tissue of brittle star Ophioplocus japonicus.</title>
        <authorList>
            <person name="Kawano K."/>
            <person name="Sawayama S."/>
            <person name="Nakagawa S."/>
        </authorList>
    </citation>
    <scope>NUCLEOTIDE SEQUENCE [LARGE SCALE GENOMIC DNA]</scope>
    <source>
        <strain evidence="3 4">NKW23</strain>
    </source>
</reference>
<evidence type="ECO:0000313" key="3">
    <source>
        <dbReference type="EMBL" id="GMG85289.1"/>
    </source>
</evidence>
<feature type="transmembrane region" description="Helical" evidence="1">
    <location>
        <begin position="7"/>
        <end position="23"/>
    </location>
</feature>
<gene>
    <name evidence="3" type="ORF">LNKW23_45070</name>
</gene>
<evidence type="ECO:0000313" key="4">
    <source>
        <dbReference type="Proteomes" id="UP001239909"/>
    </source>
</evidence>
<keyword evidence="4" id="KW-1185">Reference proteome</keyword>
<comment type="caution">
    <text evidence="3">The sequence shown here is derived from an EMBL/GenBank/DDBJ whole genome shotgun (WGS) entry which is preliminary data.</text>
</comment>
<name>A0ABQ6LT95_9RHOB</name>
<keyword evidence="1" id="KW-1133">Transmembrane helix</keyword>
<feature type="transmembrane region" description="Helical" evidence="1">
    <location>
        <begin position="167"/>
        <end position="190"/>
    </location>
</feature>
<dbReference type="RefSeq" id="WP_285674579.1">
    <property type="nucleotide sequence ID" value="NZ_BSYI01000058.1"/>
</dbReference>
<keyword evidence="1" id="KW-0812">Transmembrane</keyword>
<dbReference type="Proteomes" id="UP001239909">
    <property type="component" value="Unassembled WGS sequence"/>
</dbReference>